<dbReference type="InterPro" id="IPR009057">
    <property type="entry name" value="Homeodomain-like_sf"/>
</dbReference>
<dbReference type="InterPro" id="IPR003313">
    <property type="entry name" value="AraC-bd"/>
</dbReference>
<dbReference type="SUPFAM" id="SSF51215">
    <property type="entry name" value="Regulatory protein AraC"/>
    <property type="match status" value="1"/>
</dbReference>
<evidence type="ECO:0000256" key="2">
    <source>
        <dbReference type="ARBA" id="ARBA00023125"/>
    </source>
</evidence>
<dbReference type="Proteomes" id="UP000780768">
    <property type="component" value="Unassembled WGS sequence"/>
</dbReference>
<evidence type="ECO:0000313" key="6">
    <source>
        <dbReference type="Proteomes" id="UP000780768"/>
    </source>
</evidence>
<dbReference type="AlphaFoldDB" id="A0A921HML7"/>
<keyword evidence="2" id="KW-0238">DNA-binding</keyword>
<dbReference type="SUPFAM" id="SSF46689">
    <property type="entry name" value="Homeodomain-like"/>
    <property type="match status" value="2"/>
</dbReference>
<evidence type="ECO:0000259" key="4">
    <source>
        <dbReference type="PROSITE" id="PS01124"/>
    </source>
</evidence>
<evidence type="ECO:0000256" key="3">
    <source>
        <dbReference type="ARBA" id="ARBA00023163"/>
    </source>
</evidence>
<dbReference type="GO" id="GO:0003700">
    <property type="term" value="F:DNA-binding transcription factor activity"/>
    <property type="evidence" value="ECO:0007669"/>
    <property type="project" value="InterPro"/>
</dbReference>
<dbReference type="SMART" id="SM00342">
    <property type="entry name" value="HTH_ARAC"/>
    <property type="match status" value="1"/>
</dbReference>
<dbReference type="Pfam" id="PF02311">
    <property type="entry name" value="AraC_binding"/>
    <property type="match status" value="1"/>
</dbReference>
<comment type="caution">
    <text evidence="5">The sequence shown here is derived from an EMBL/GenBank/DDBJ whole genome shotgun (WGS) entry which is preliminary data.</text>
</comment>
<dbReference type="CDD" id="cd02208">
    <property type="entry name" value="cupin_RmlC-like"/>
    <property type="match status" value="1"/>
</dbReference>
<accession>A0A921HML7</accession>
<dbReference type="Pfam" id="PF12833">
    <property type="entry name" value="HTH_18"/>
    <property type="match status" value="1"/>
</dbReference>
<dbReference type="PANTHER" id="PTHR43280">
    <property type="entry name" value="ARAC-FAMILY TRANSCRIPTIONAL REGULATOR"/>
    <property type="match status" value="1"/>
</dbReference>
<protein>
    <submittedName>
        <fullName evidence="5">AraC family transcriptional regulator</fullName>
    </submittedName>
</protein>
<reference evidence="5" key="1">
    <citation type="journal article" date="2021" name="PeerJ">
        <title>Extensive microbial diversity within the chicken gut microbiome revealed by metagenomics and culture.</title>
        <authorList>
            <person name="Gilroy R."/>
            <person name="Ravi A."/>
            <person name="Getino M."/>
            <person name="Pursley I."/>
            <person name="Horton D.L."/>
            <person name="Alikhan N.F."/>
            <person name="Baker D."/>
            <person name="Gharbi K."/>
            <person name="Hall N."/>
            <person name="Watson M."/>
            <person name="Adriaenssens E.M."/>
            <person name="Foster-Nyarko E."/>
            <person name="Jarju S."/>
            <person name="Secka A."/>
            <person name="Antonio M."/>
            <person name="Oren A."/>
            <person name="Chaudhuri R.R."/>
            <person name="La Ragione R."/>
            <person name="Hildebrand F."/>
            <person name="Pallen M.J."/>
        </authorList>
    </citation>
    <scope>NUCLEOTIDE SEQUENCE</scope>
    <source>
        <strain evidence="5">7318</strain>
    </source>
</reference>
<dbReference type="GO" id="GO:0043565">
    <property type="term" value="F:sequence-specific DNA binding"/>
    <property type="evidence" value="ECO:0007669"/>
    <property type="project" value="InterPro"/>
</dbReference>
<dbReference type="InterPro" id="IPR014710">
    <property type="entry name" value="RmlC-like_jellyroll"/>
</dbReference>
<dbReference type="InterPro" id="IPR018062">
    <property type="entry name" value="HTH_AraC-typ_CS"/>
</dbReference>
<dbReference type="PROSITE" id="PS00041">
    <property type="entry name" value="HTH_ARAC_FAMILY_1"/>
    <property type="match status" value="1"/>
</dbReference>
<organism evidence="5 6">
    <name type="scientific">Megamonas hypermegale</name>
    <dbReference type="NCBI Taxonomy" id="158847"/>
    <lineage>
        <taxon>Bacteria</taxon>
        <taxon>Bacillati</taxon>
        <taxon>Bacillota</taxon>
        <taxon>Negativicutes</taxon>
        <taxon>Selenomonadales</taxon>
        <taxon>Selenomonadaceae</taxon>
        <taxon>Megamonas</taxon>
    </lineage>
</organism>
<evidence type="ECO:0000313" key="5">
    <source>
        <dbReference type="EMBL" id="HJF84874.1"/>
    </source>
</evidence>
<dbReference type="Gene3D" id="1.10.10.60">
    <property type="entry name" value="Homeodomain-like"/>
    <property type="match status" value="2"/>
</dbReference>
<dbReference type="PANTHER" id="PTHR43280:SF28">
    <property type="entry name" value="HTH-TYPE TRANSCRIPTIONAL ACTIVATOR RHAS"/>
    <property type="match status" value="1"/>
</dbReference>
<dbReference type="PROSITE" id="PS01124">
    <property type="entry name" value="HTH_ARAC_FAMILY_2"/>
    <property type="match status" value="1"/>
</dbReference>
<dbReference type="EMBL" id="DYVR01000115">
    <property type="protein sequence ID" value="HJF84874.1"/>
    <property type="molecule type" value="Genomic_DNA"/>
</dbReference>
<dbReference type="InterPro" id="IPR018060">
    <property type="entry name" value="HTH_AraC"/>
</dbReference>
<sequence length="296" mass="34538">MITTNIMNDFSEVVPYNNPAVPVYAQRNFLSDYAERKSLCHWHDDVEFIGILHGSMKQYVNGRTYTLTKGDILIISSRQFHQGYANGDDDCEFFCILINPAVFKHNTAVFTDFVEPVINNASLDKIILPADDIHTSKIFTYMQELVNLSPKKNKHTLLQYFGTVYFLWQEYFNLLKDDLDTNKIDADMEINTAKNMVSFIYENYQENISLTQIAASAGVCRNKCCQLFRKYIKQTPIDFLNSYRLEKSKYLLQNSSYTITQIAFQCGFNSVSYYIELFRRSNKCTPRQYRTNHQTK</sequence>
<gene>
    <name evidence="5" type="ORF">K8V65_04365</name>
</gene>
<name>A0A921HML7_9FIRM</name>
<reference evidence="5" key="2">
    <citation type="submission" date="2021-09" db="EMBL/GenBank/DDBJ databases">
        <authorList>
            <person name="Gilroy R."/>
        </authorList>
    </citation>
    <scope>NUCLEOTIDE SEQUENCE</scope>
    <source>
        <strain evidence="5">7318</strain>
    </source>
</reference>
<dbReference type="Gene3D" id="2.60.120.10">
    <property type="entry name" value="Jelly Rolls"/>
    <property type="match status" value="1"/>
</dbReference>
<evidence type="ECO:0000256" key="1">
    <source>
        <dbReference type="ARBA" id="ARBA00023015"/>
    </source>
</evidence>
<dbReference type="InterPro" id="IPR037923">
    <property type="entry name" value="HTH-like"/>
</dbReference>
<feature type="domain" description="HTH araC/xylS-type" evidence="4">
    <location>
        <begin position="194"/>
        <end position="292"/>
    </location>
</feature>
<proteinExistence type="predicted"/>
<keyword evidence="1" id="KW-0805">Transcription regulation</keyword>
<keyword evidence="3" id="KW-0804">Transcription</keyword>